<evidence type="ECO:0000259" key="1">
    <source>
        <dbReference type="Pfam" id="PF13225"/>
    </source>
</evidence>
<keyword evidence="3" id="KW-1185">Reference proteome</keyword>
<sequence length="96" mass="10577">MVEVSRALMKGRSAAQQREAVIAGFPTVPAWFRKLFPYSKWGAELNAHITPAFFTWLVGPMQTVEATLSDGSTQQSGVHIERCRYLAESNCAGMSV</sequence>
<dbReference type="Pfam" id="PF13225">
    <property type="entry name" value="D27-like_C"/>
    <property type="match status" value="1"/>
</dbReference>
<comment type="caution">
    <text evidence="2">The sequence shown here is derived from an EMBL/GenBank/DDBJ whole genome shotgun (WGS) entry which is preliminary data.</text>
</comment>
<dbReference type="Proteomes" id="UP001491310">
    <property type="component" value="Unassembled WGS sequence"/>
</dbReference>
<name>A0ABR2YQS8_9CHLO</name>
<gene>
    <name evidence="2" type="ORF">WJX75_001238</name>
</gene>
<proteinExistence type="predicted"/>
<evidence type="ECO:0000313" key="2">
    <source>
        <dbReference type="EMBL" id="KAK9909376.1"/>
    </source>
</evidence>
<accession>A0ABR2YQS8</accession>
<reference evidence="2 3" key="1">
    <citation type="journal article" date="2024" name="Nat. Commun.">
        <title>Phylogenomics reveals the evolutionary origins of lichenization in chlorophyte algae.</title>
        <authorList>
            <person name="Puginier C."/>
            <person name="Libourel C."/>
            <person name="Otte J."/>
            <person name="Skaloud P."/>
            <person name="Haon M."/>
            <person name="Grisel S."/>
            <person name="Petersen M."/>
            <person name="Berrin J.G."/>
            <person name="Delaux P.M."/>
            <person name="Dal Grande F."/>
            <person name="Keller J."/>
        </authorList>
    </citation>
    <scope>NUCLEOTIDE SEQUENCE [LARGE SCALE GENOMIC DNA]</scope>
    <source>
        <strain evidence="2 3">SAG 216-7</strain>
    </source>
</reference>
<dbReference type="EMBL" id="JALJOT010000006">
    <property type="protein sequence ID" value="KAK9909376.1"/>
    <property type="molecule type" value="Genomic_DNA"/>
</dbReference>
<evidence type="ECO:0000313" key="3">
    <source>
        <dbReference type="Proteomes" id="UP001491310"/>
    </source>
</evidence>
<dbReference type="InterPro" id="IPR025114">
    <property type="entry name" value="D27-like_C"/>
</dbReference>
<dbReference type="PANTHER" id="PTHR33591:SF7">
    <property type="entry name" value="BETA-CAROTENE ISOMERASE D27-LIKE C-TERMINAL DOMAIN-CONTAINING PROTEIN"/>
    <property type="match status" value="1"/>
</dbReference>
<dbReference type="InterPro" id="IPR038938">
    <property type="entry name" value="D27-like"/>
</dbReference>
<organism evidence="2 3">
    <name type="scientific">Coccomyxa subellipsoidea</name>
    <dbReference type="NCBI Taxonomy" id="248742"/>
    <lineage>
        <taxon>Eukaryota</taxon>
        <taxon>Viridiplantae</taxon>
        <taxon>Chlorophyta</taxon>
        <taxon>core chlorophytes</taxon>
        <taxon>Trebouxiophyceae</taxon>
        <taxon>Trebouxiophyceae incertae sedis</taxon>
        <taxon>Coccomyxaceae</taxon>
        <taxon>Coccomyxa</taxon>
    </lineage>
</organism>
<protein>
    <recommendedName>
        <fullName evidence="1">Beta-carotene isomerase D27-like C-terminal domain-containing protein</fullName>
    </recommendedName>
</protein>
<dbReference type="PANTHER" id="PTHR33591">
    <property type="entry name" value="BETA-CAROTENE ISOMERASE D27"/>
    <property type="match status" value="1"/>
</dbReference>
<feature type="domain" description="Beta-carotene isomerase D27-like C-terminal" evidence="1">
    <location>
        <begin position="56"/>
        <end position="96"/>
    </location>
</feature>